<dbReference type="InterPro" id="IPR013714">
    <property type="entry name" value="Golgi_TVP15"/>
</dbReference>
<comment type="subcellular location">
    <subcellularLocation>
        <location evidence="1">Membrane</location>
        <topology evidence="1">Multi-pass membrane protein</topology>
    </subcellularLocation>
</comment>
<feature type="transmembrane region" description="Helical" evidence="5">
    <location>
        <begin position="43"/>
        <end position="64"/>
    </location>
</feature>
<dbReference type="OrthoDB" id="423534at2759"/>
<protein>
    <recommendedName>
        <fullName evidence="8">COPI associated</fullName>
    </recommendedName>
</protein>
<dbReference type="Pfam" id="PF08507">
    <property type="entry name" value="COPI_assoc"/>
    <property type="match status" value="1"/>
</dbReference>
<feature type="transmembrane region" description="Helical" evidence="5">
    <location>
        <begin position="15"/>
        <end position="37"/>
    </location>
</feature>
<dbReference type="PANTHER" id="PTHR28128">
    <property type="entry name" value="GOLGI APPARATUS MEMBRANE PROTEIN TVP15"/>
    <property type="match status" value="1"/>
</dbReference>
<keyword evidence="3 5" id="KW-1133">Transmembrane helix</keyword>
<evidence type="ECO:0000313" key="6">
    <source>
        <dbReference type="EMBL" id="ORX86725.1"/>
    </source>
</evidence>
<dbReference type="GO" id="GO:0016020">
    <property type="term" value="C:membrane"/>
    <property type="evidence" value="ECO:0007669"/>
    <property type="project" value="UniProtKB-SubCell"/>
</dbReference>
<accession>A0A1Y1XM02</accession>
<evidence type="ECO:0000256" key="4">
    <source>
        <dbReference type="ARBA" id="ARBA00023136"/>
    </source>
</evidence>
<reference evidence="6 7" key="1">
    <citation type="submission" date="2016-08" db="EMBL/GenBank/DDBJ databases">
        <title>A Parts List for Fungal Cellulosomes Revealed by Comparative Genomics.</title>
        <authorList>
            <consortium name="DOE Joint Genome Institute"/>
            <person name="Haitjema C.H."/>
            <person name="Gilmore S.P."/>
            <person name="Henske J.K."/>
            <person name="Solomon K.V."/>
            <person name="De Groot R."/>
            <person name="Kuo A."/>
            <person name="Mondo S.J."/>
            <person name="Salamov A.A."/>
            <person name="Labutti K."/>
            <person name="Zhao Z."/>
            <person name="Chiniquy J."/>
            <person name="Barry K."/>
            <person name="Brewer H.M."/>
            <person name="Purvine S.O."/>
            <person name="Wright A.T."/>
            <person name="Boxma B."/>
            <person name="Van Alen T."/>
            <person name="Hackstein J.H."/>
            <person name="Baker S.E."/>
            <person name="Grigoriev I.V."/>
            <person name="O'Malley M.A."/>
        </authorList>
    </citation>
    <scope>NUCLEOTIDE SEQUENCE [LARGE SCALE GENOMIC DNA]</scope>
    <source>
        <strain evidence="6 7">S4</strain>
    </source>
</reference>
<organism evidence="6 7">
    <name type="scientific">Anaeromyces robustus</name>
    <dbReference type="NCBI Taxonomy" id="1754192"/>
    <lineage>
        <taxon>Eukaryota</taxon>
        <taxon>Fungi</taxon>
        <taxon>Fungi incertae sedis</taxon>
        <taxon>Chytridiomycota</taxon>
        <taxon>Chytridiomycota incertae sedis</taxon>
        <taxon>Neocallimastigomycetes</taxon>
        <taxon>Neocallimastigales</taxon>
        <taxon>Neocallimastigaceae</taxon>
        <taxon>Anaeromyces</taxon>
    </lineage>
</organism>
<keyword evidence="4 5" id="KW-0472">Membrane</keyword>
<keyword evidence="7" id="KW-1185">Reference proteome</keyword>
<dbReference type="Proteomes" id="UP000193944">
    <property type="component" value="Unassembled WGS sequence"/>
</dbReference>
<evidence type="ECO:0000256" key="3">
    <source>
        <dbReference type="ARBA" id="ARBA00022989"/>
    </source>
</evidence>
<reference evidence="6 7" key="2">
    <citation type="submission" date="2016-08" db="EMBL/GenBank/DDBJ databases">
        <title>Pervasive Adenine N6-methylation of Active Genes in Fungi.</title>
        <authorList>
            <consortium name="DOE Joint Genome Institute"/>
            <person name="Mondo S.J."/>
            <person name="Dannebaum R.O."/>
            <person name="Kuo R.C."/>
            <person name="Labutti K."/>
            <person name="Haridas S."/>
            <person name="Kuo A."/>
            <person name="Salamov A."/>
            <person name="Ahrendt S.R."/>
            <person name="Lipzen A."/>
            <person name="Sullivan W."/>
            <person name="Andreopoulos W.B."/>
            <person name="Clum A."/>
            <person name="Lindquist E."/>
            <person name="Daum C."/>
            <person name="Ramamoorthy G.K."/>
            <person name="Gryganskyi A."/>
            <person name="Culley D."/>
            <person name="Magnuson J.K."/>
            <person name="James T.Y."/>
            <person name="O'Malley M.A."/>
            <person name="Stajich J.E."/>
            <person name="Spatafora J.W."/>
            <person name="Visel A."/>
            <person name="Grigoriev I.V."/>
        </authorList>
    </citation>
    <scope>NUCLEOTIDE SEQUENCE [LARGE SCALE GENOMIC DNA]</scope>
    <source>
        <strain evidence="6 7">S4</strain>
    </source>
</reference>
<dbReference type="STRING" id="1754192.A0A1Y1XM02"/>
<keyword evidence="2 5" id="KW-0812">Transmembrane</keyword>
<evidence type="ECO:0000313" key="7">
    <source>
        <dbReference type="Proteomes" id="UP000193944"/>
    </source>
</evidence>
<sequence length="147" mass="16968">MMFTIKKDMDKNIKILYYFSLVSAVLMAIEGIIYILINPFSFNGFIIGIVTIFISFVLCLTQISNENKIQNIIKKYCPFLFTYIGRGAILVFFGCIILTTHLILIIFSSTIIFVGILFILLHFISKNHYEEEKEIFGWAPNFSEEVV</sequence>
<proteinExistence type="predicted"/>
<evidence type="ECO:0000256" key="1">
    <source>
        <dbReference type="ARBA" id="ARBA00004141"/>
    </source>
</evidence>
<feature type="transmembrane region" description="Helical" evidence="5">
    <location>
        <begin position="105"/>
        <end position="124"/>
    </location>
</feature>
<gene>
    <name evidence="6" type="ORF">BCR32DRAFT_31700</name>
</gene>
<name>A0A1Y1XM02_9FUNG</name>
<evidence type="ECO:0008006" key="8">
    <source>
        <dbReference type="Google" id="ProtNLM"/>
    </source>
</evidence>
<dbReference type="EMBL" id="MCFG01000017">
    <property type="protein sequence ID" value="ORX86725.1"/>
    <property type="molecule type" value="Genomic_DNA"/>
</dbReference>
<dbReference type="PANTHER" id="PTHR28128:SF1">
    <property type="entry name" value="GOLGI APPARATUS MEMBRANE PROTEIN TVP15"/>
    <property type="match status" value="1"/>
</dbReference>
<evidence type="ECO:0000256" key="5">
    <source>
        <dbReference type="SAM" id="Phobius"/>
    </source>
</evidence>
<evidence type="ECO:0000256" key="2">
    <source>
        <dbReference type="ARBA" id="ARBA00022692"/>
    </source>
</evidence>
<comment type="caution">
    <text evidence="6">The sequence shown here is derived from an EMBL/GenBank/DDBJ whole genome shotgun (WGS) entry which is preliminary data.</text>
</comment>
<feature type="transmembrane region" description="Helical" evidence="5">
    <location>
        <begin position="76"/>
        <end position="99"/>
    </location>
</feature>
<dbReference type="AlphaFoldDB" id="A0A1Y1XM02"/>